<reference evidence="1 2" key="1">
    <citation type="submission" date="2021-04" db="EMBL/GenBank/DDBJ databases">
        <authorList>
            <person name="Bliznina A."/>
        </authorList>
    </citation>
    <scope>NUCLEOTIDE SEQUENCE [LARGE SCALE GENOMIC DNA]</scope>
</reference>
<evidence type="ECO:0000313" key="1">
    <source>
        <dbReference type="EMBL" id="CAG5085863.1"/>
    </source>
</evidence>
<dbReference type="EMBL" id="OU015568">
    <property type="protein sequence ID" value="CAG5085863.1"/>
    <property type="molecule type" value="Genomic_DNA"/>
</dbReference>
<accession>A0ABN7RZY9</accession>
<sequence>MENFVFKKRASQEDGDVTCERSFSGRKIIFGDSNLCGIKQEIFNSYFSLRYVNEAEDVPDTVIYCILQSDLLDPTGTTPEMMADIQQWIKQNDLEMLILLMSDVANLRGGPRTPWKKIESQDKGY</sequence>
<protein>
    <submittedName>
        <fullName evidence="1">Oidioi.mRNA.OKI2018_I69.PAR.g11032.t1.cds</fullName>
    </submittedName>
</protein>
<keyword evidence="2" id="KW-1185">Reference proteome</keyword>
<organism evidence="1 2">
    <name type="scientific">Oikopleura dioica</name>
    <name type="common">Tunicate</name>
    <dbReference type="NCBI Taxonomy" id="34765"/>
    <lineage>
        <taxon>Eukaryota</taxon>
        <taxon>Metazoa</taxon>
        <taxon>Chordata</taxon>
        <taxon>Tunicata</taxon>
        <taxon>Appendicularia</taxon>
        <taxon>Copelata</taxon>
        <taxon>Oikopleuridae</taxon>
        <taxon>Oikopleura</taxon>
    </lineage>
</organism>
<evidence type="ECO:0000313" key="2">
    <source>
        <dbReference type="Proteomes" id="UP001158576"/>
    </source>
</evidence>
<gene>
    <name evidence="1" type="ORF">OKIOD_LOCUS2590</name>
</gene>
<dbReference type="Proteomes" id="UP001158576">
    <property type="component" value="Chromosome PAR"/>
</dbReference>
<name>A0ABN7RZY9_OIKDI</name>
<proteinExistence type="predicted"/>